<dbReference type="SUPFAM" id="SSF47203">
    <property type="entry name" value="Acyl-CoA dehydrogenase C-terminal domain-like"/>
    <property type="match status" value="1"/>
</dbReference>
<dbReference type="PANTHER" id="PTHR43884:SF20">
    <property type="entry name" value="ACYL-COA DEHYDROGENASE FADE28"/>
    <property type="match status" value="1"/>
</dbReference>
<dbReference type="EMBL" id="BARV01025877">
    <property type="protein sequence ID" value="GAI34613.1"/>
    <property type="molecule type" value="Genomic_DNA"/>
</dbReference>
<dbReference type="InterPro" id="IPR036250">
    <property type="entry name" value="AcylCo_DH-like_C"/>
</dbReference>
<keyword evidence="3" id="KW-0560">Oxidoreductase</keyword>
<evidence type="ECO:0000256" key="3">
    <source>
        <dbReference type="ARBA" id="ARBA00023002"/>
    </source>
</evidence>
<dbReference type="Pfam" id="PF00441">
    <property type="entry name" value="Acyl-CoA_dh_1"/>
    <property type="match status" value="1"/>
</dbReference>
<evidence type="ECO:0000256" key="2">
    <source>
        <dbReference type="ARBA" id="ARBA00022827"/>
    </source>
</evidence>
<name>X1MTK7_9ZZZZ</name>
<protein>
    <recommendedName>
        <fullName evidence="4">Acyl-CoA dehydrogenase/oxidase C-terminal domain-containing protein</fullName>
    </recommendedName>
</protein>
<proteinExistence type="predicted"/>
<feature type="domain" description="Acyl-CoA dehydrogenase/oxidase C-terminal" evidence="4">
    <location>
        <begin position="25"/>
        <end position="97"/>
    </location>
</feature>
<dbReference type="AlphaFoldDB" id="X1MTK7"/>
<evidence type="ECO:0000313" key="5">
    <source>
        <dbReference type="EMBL" id="GAI34613.1"/>
    </source>
</evidence>
<dbReference type="GO" id="GO:0003995">
    <property type="term" value="F:acyl-CoA dehydrogenase activity"/>
    <property type="evidence" value="ECO:0007669"/>
    <property type="project" value="TreeGrafter"/>
</dbReference>
<comment type="caution">
    <text evidence="5">The sequence shown here is derived from an EMBL/GenBank/DDBJ whole genome shotgun (WGS) entry which is preliminary data.</text>
</comment>
<gene>
    <name evidence="5" type="ORF">S06H3_41917</name>
</gene>
<accession>X1MTK7</accession>
<reference evidence="5" key="1">
    <citation type="journal article" date="2014" name="Front. Microbiol.">
        <title>High frequency of phylogenetically diverse reductive dehalogenase-homologous genes in deep subseafloor sedimentary metagenomes.</title>
        <authorList>
            <person name="Kawai M."/>
            <person name="Futagami T."/>
            <person name="Toyoda A."/>
            <person name="Takaki Y."/>
            <person name="Nishi S."/>
            <person name="Hori S."/>
            <person name="Arai W."/>
            <person name="Tsubouchi T."/>
            <person name="Morono Y."/>
            <person name="Uchiyama I."/>
            <person name="Ito T."/>
            <person name="Fujiyama A."/>
            <person name="Inagaki F."/>
            <person name="Takami H."/>
        </authorList>
    </citation>
    <scope>NUCLEOTIDE SEQUENCE</scope>
    <source>
        <strain evidence="5">Expedition CK06-06</strain>
    </source>
</reference>
<organism evidence="5">
    <name type="scientific">marine sediment metagenome</name>
    <dbReference type="NCBI Taxonomy" id="412755"/>
    <lineage>
        <taxon>unclassified sequences</taxon>
        <taxon>metagenomes</taxon>
        <taxon>ecological metagenomes</taxon>
    </lineage>
</organism>
<sequence length="128" mass="14251">AGDKLCEVVFDQVRVAGENILGQLDQGWSVVQRVIEQAAVAKCCGMLGGMQRVLEMTVDYAKERKQFDRPIGSFQVIQHYCANMATDVDGSRFSTYQGFLGYSHTVVEDLAPGLATSNIYRRRDSNPR</sequence>
<keyword evidence="1" id="KW-0285">Flavoprotein</keyword>
<dbReference type="PANTHER" id="PTHR43884">
    <property type="entry name" value="ACYL-COA DEHYDROGENASE"/>
    <property type="match status" value="1"/>
</dbReference>
<dbReference type="InterPro" id="IPR009075">
    <property type="entry name" value="AcylCo_DH/oxidase_C"/>
</dbReference>
<evidence type="ECO:0000256" key="1">
    <source>
        <dbReference type="ARBA" id="ARBA00022630"/>
    </source>
</evidence>
<feature type="non-terminal residue" evidence="5">
    <location>
        <position position="1"/>
    </location>
</feature>
<keyword evidence="2" id="KW-0274">FAD</keyword>
<evidence type="ECO:0000259" key="4">
    <source>
        <dbReference type="Pfam" id="PF00441"/>
    </source>
</evidence>
<dbReference type="Gene3D" id="1.20.140.10">
    <property type="entry name" value="Butyryl-CoA Dehydrogenase, subunit A, domain 3"/>
    <property type="match status" value="1"/>
</dbReference>